<dbReference type="Proteomes" id="UP000468687">
    <property type="component" value="Unassembled WGS sequence"/>
</dbReference>
<dbReference type="RefSeq" id="WP_163771834.1">
    <property type="nucleotide sequence ID" value="NZ_JAAGXA010000005.1"/>
</dbReference>
<evidence type="ECO:0000313" key="1">
    <source>
        <dbReference type="EMBL" id="NEN78277.1"/>
    </source>
</evidence>
<reference evidence="1 2" key="1">
    <citation type="journal article" date="2014" name="Int. J. Syst. Evol. Microbiol.">
        <title>Nocardioides zeae sp. nov., isolated from the stem of Zea mays.</title>
        <authorList>
            <person name="Glaeser S.P."/>
            <person name="McInroy J.A."/>
            <person name="Busse H.J."/>
            <person name="Kampfer P."/>
        </authorList>
    </citation>
    <scope>NUCLEOTIDE SEQUENCE [LARGE SCALE GENOMIC DNA]</scope>
    <source>
        <strain evidence="1 2">JCM 30728</strain>
    </source>
</reference>
<accession>A0A6P0HJ57</accession>
<sequence length="291" mass="30962">MSAGRSVVEVAKLKHALQVPAAATDLDFLADLAPADVSHLRRSIDAARHARQAGRFARLAGITRFLPVAVAAKAAEAALGPLVSARTASVMEPEEASRLAERISPEFLAELTGHLEPTRATAIVAGLPPQLLIEVGRRMLANGDHLTLGGFVGVMPADASVEVVRDASGLAILEIGVHAEDPAALDEVLSGLPDEALERVLTAAGEHERADEAVLLMGLLGLEARARLFELLPRLDRLHQRRLVRAVVRQAAWEHVLPVLSRISADALHHLVRLPEIADPDLLAGLVHDDG</sequence>
<name>A0A6P0HJ57_9ACTN</name>
<dbReference type="EMBL" id="JAAGXA010000005">
    <property type="protein sequence ID" value="NEN78277.1"/>
    <property type="molecule type" value="Genomic_DNA"/>
</dbReference>
<comment type="caution">
    <text evidence="1">The sequence shown here is derived from an EMBL/GenBank/DDBJ whole genome shotgun (WGS) entry which is preliminary data.</text>
</comment>
<evidence type="ECO:0008006" key="3">
    <source>
        <dbReference type="Google" id="ProtNLM"/>
    </source>
</evidence>
<gene>
    <name evidence="1" type="ORF">G3T38_08305</name>
</gene>
<dbReference type="AlphaFoldDB" id="A0A6P0HJ57"/>
<dbReference type="SUPFAM" id="SSF158791">
    <property type="entry name" value="MgtE N-terminal domain-like"/>
    <property type="match status" value="1"/>
</dbReference>
<protein>
    <recommendedName>
        <fullName evidence="3">Magnesium transporter MgtE intracellular domain-containing protein</fullName>
    </recommendedName>
</protein>
<evidence type="ECO:0000313" key="2">
    <source>
        <dbReference type="Proteomes" id="UP000468687"/>
    </source>
</evidence>
<keyword evidence="2" id="KW-1185">Reference proteome</keyword>
<proteinExistence type="predicted"/>
<organism evidence="1 2">
    <name type="scientific">Nocardioides zeae</name>
    <dbReference type="NCBI Taxonomy" id="1457234"/>
    <lineage>
        <taxon>Bacteria</taxon>
        <taxon>Bacillati</taxon>
        <taxon>Actinomycetota</taxon>
        <taxon>Actinomycetes</taxon>
        <taxon>Propionibacteriales</taxon>
        <taxon>Nocardioidaceae</taxon>
        <taxon>Nocardioides</taxon>
    </lineage>
</organism>